<dbReference type="Proteomes" id="UP000306509">
    <property type="component" value="Unassembled WGS sequence"/>
</dbReference>
<sequence length="53" mass="6131">MCKILCPLCERRLCEMTAGPVKKETYVTVEMKCPHCKKIVKVVFHVHSIVKNK</sequence>
<gene>
    <name evidence="1" type="ORF">DSM106044_00945</name>
</gene>
<proteinExistence type="predicted"/>
<comment type="caution">
    <text evidence="1">The sequence shown here is derived from an EMBL/GenBank/DDBJ whole genome shotgun (WGS) entry which is preliminary data.</text>
</comment>
<keyword evidence="2" id="KW-1185">Reference proteome</keyword>
<accession>A0A4U8QBT5</accession>
<evidence type="ECO:0000313" key="1">
    <source>
        <dbReference type="EMBL" id="TLD02139.1"/>
    </source>
</evidence>
<evidence type="ECO:0000313" key="2">
    <source>
        <dbReference type="Proteomes" id="UP000306509"/>
    </source>
</evidence>
<evidence type="ECO:0008006" key="3">
    <source>
        <dbReference type="Google" id="ProtNLM"/>
    </source>
</evidence>
<dbReference type="RefSeq" id="WP_156042830.1">
    <property type="nucleotide sequence ID" value="NZ_CAUSDN010000104.1"/>
</dbReference>
<protein>
    <recommendedName>
        <fullName evidence="3">Mu-like prophage protein Com</fullName>
    </recommendedName>
</protein>
<organism evidence="1 2">
    <name type="scientific">Robinsoniella peoriensis</name>
    <dbReference type="NCBI Taxonomy" id="180332"/>
    <lineage>
        <taxon>Bacteria</taxon>
        <taxon>Bacillati</taxon>
        <taxon>Bacillota</taxon>
        <taxon>Clostridia</taxon>
        <taxon>Lachnospirales</taxon>
        <taxon>Lachnospiraceae</taxon>
        <taxon>Robinsoniella</taxon>
    </lineage>
</organism>
<dbReference type="EMBL" id="QGQD01000022">
    <property type="protein sequence ID" value="TLD02139.1"/>
    <property type="molecule type" value="Genomic_DNA"/>
</dbReference>
<name>A0A4U8QBT5_9FIRM</name>
<reference evidence="1 2" key="1">
    <citation type="journal article" date="2019" name="Anaerobe">
        <title>Detection of Robinsoniella peoriensis in multiple bone samples of a trauma patient.</title>
        <authorList>
            <person name="Schrottner P."/>
            <person name="Hartwich K."/>
            <person name="Bunk B."/>
            <person name="Schober I."/>
            <person name="Helbig S."/>
            <person name="Rudolph W.W."/>
            <person name="Gunzer F."/>
        </authorList>
    </citation>
    <scope>NUCLEOTIDE SEQUENCE [LARGE SCALE GENOMIC DNA]</scope>
    <source>
        <strain evidence="1 2">DSM 106044</strain>
    </source>
</reference>
<dbReference type="AlphaFoldDB" id="A0A4U8QBT5"/>